<dbReference type="AlphaFoldDB" id="D4LEF5"/>
<evidence type="ECO:0000256" key="6">
    <source>
        <dbReference type="ARBA" id="ARBA00022801"/>
    </source>
</evidence>
<keyword evidence="4 13" id="KW-0645">Protease</keyword>
<keyword evidence="14" id="KW-1185">Reference proteome</keyword>
<feature type="transmembrane region" description="Helical" evidence="11">
    <location>
        <begin position="89"/>
        <end position="109"/>
    </location>
</feature>
<keyword evidence="9 13" id="KW-0482">Metalloprotease</keyword>
<evidence type="ECO:0000256" key="7">
    <source>
        <dbReference type="ARBA" id="ARBA00022833"/>
    </source>
</evidence>
<evidence type="ECO:0000256" key="4">
    <source>
        <dbReference type="ARBA" id="ARBA00022670"/>
    </source>
</evidence>
<accession>D4LEF5</accession>
<keyword evidence="10 11" id="KW-0472">Membrane</keyword>
<evidence type="ECO:0000256" key="9">
    <source>
        <dbReference type="ARBA" id="ARBA00023049"/>
    </source>
</evidence>
<dbReference type="PANTHER" id="PTHR42837">
    <property type="entry name" value="REGULATOR OF SIGMA-E PROTEASE RSEP"/>
    <property type="match status" value="1"/>
</dbReference>
<dbReference type="Gene3D" id="2.30.42.10">
    <property type="match status" value="1"/>
</dbReference>
<reference evidence="13" key="1">
    <citation type="submission" date="2010-03" db="EMBL/GenBank/DDBJ databases">
        <title>The genome sequence of Ruminococcus sp. 18P13.</title>
        <authorList>
            <consortium name="metaHIT consortium -- http://www.metahit.eu/"/>
            <person name="Pajon A."/>
            <person name="Turner K."/>
            <person name="Parkhill J."/>
            <person name="Bernalier A."/>
        </authorList>
    </citation>
    <scope>NUCLEOTIDE SEQUENCE [LARGE SCALE GENOMIC DNA]</scope>
    <source>
        <strain evidence="13">Type strain: 18P13</strain>
    </source>
</reference>
<organism evidence="13 14">
    <name type="scientific">Ruminococcus champanellensis (strain DSM 18848 / JCM 17042 / KCTC 15320 / 18P13)</name>
    <dbReference type="NCBI Taxonomy" id="213810"/>
    <lineage>
        <taxon>Bacteria</taxon>
        <taxon>Bacillati</taxon>
        <taxon>Bacillota</taxon>
        <taxon>Clostridia</taxon>
        <taxon>Eubacteriales</taxon>
        <taxon>Oscillospiraceae</taxon>
        <taxon>Ruminococcus</taxon>
    </lineage>
</organism>
<gene>
    <name evidence="13" type="ordered locus">RUM_19640</name>
</gene>
<keyword evidence="7" id="KW-0862">Zinc</keyword>
<dbReference type="InterPro" id="IPR008915">
    <property type="entry name" value="Peptidase_M50"/>
</dbReference>
<dbReference type="BioCyc" id="RCHA213810:RUM_RS09530-MONOMER"/>
<feature type="transmembrane region" description="Helical" evidence="11">
    <location>
        <begin position="320"/>
        <end position="339"/>
    </location>
</feature>
<dbReference type="Proteomes" id="UP000007054">
    <property type="component" value="Chromosome"/>
</dbReference>
<dbReference type="InterPro" id="IPR036034">
    <property type="entry name" value="PDZ_sf"/>
</dbReference>
<reference evidence="13" key="2">
    <citation type="submission" date="2010-03" db="EMBL/GenBank/DDBJ databases">
        <authorList>
            <person name="Pajon A."/>
        </authorList>
    </citation>
    <scope>NUCLEOTIDE SEQUENCE</scope>
    <source>
        <strain evidence="13">Type strain: 18P13</strain>
    </source>
</reference>
<name>D4LEF5_RUMC1</name>
<dbReference type="GO" id="GO:0016020">
    <property type="term" value="C:membrane"/>
    <property type="evidence" value="ECO:0007669"/>
    <property type="project" value="UniProtKB-SubCell"/>
</dbReference>
<dbReference type="PANTHER" id="PTHR42837:SF2">
    <property type="entry name" value="MEMBRANE METALLOPROTEASE ARASP2, CHLOROPLASTIC-RELATED"/>
    <property type="match status" value="1"/>
</dbReference>
<evidence type="ECO:0000256" key="10">
    <source>
        <dbReference type="ARBA" id="ARBA00023136"/>
    </source>
</evidence>
<evidence type="ECO:0000256" key="3">
    <source>
        <dbReference type="ARBA" id="ARBA00007931"/>
    </source>
</evidence>
<comment type="cofactor">
    <cofactor evidence="1">
        <name>Zn(2+)</name>
        <dbReference type="ChEBI" id="CHEBI:29105"/>
    </cofactor>
</comment>
<dbReference type="Pfam" id="PF02163">
    <property type="entry name" value="Peptidase_M50"/>
    <property type="match status" value="1"/>
</dbReference>
<dbReference type="HOGENOM" id="CLU_025778_1_3_9"/>
<evidence type="ECO:0000256" key="2">
    <source>
        <dbReference type="ARBA" id="ARBA00004141"/>
    </source>
</evidence>
<comment type="similarity">
    <text evidence="3">Belongs to the peptidase M50B family.</text>
</comment>
<dbReference type="RefSeq" id="WP_015558906.1">
    <property type="nucleotide sequence ID" value="NC_021039.1"/>
</dbReference>
<keyword evidence="5 11" id="KW-0812">Transmembrane</keyword>
<evidence type="ECO:0000259" key="12">
    <source>
        <dbReference type="Pfam" id="PF02163"/>
    </source>
</evidence>
<proteinExistence type="inferred from homology"/>
<dbReference type="GO" id="GO:0004222">
    <property type="term" value="F:metalloendopeptidase activity"/>
    <property type="evidence" value="ECO:0007669"/>
    <property type="project" value="InterPro"/>
</dbReference>
<keyword evidence="6" id="KW-0378">Hydrolase</keyword>
<dbReference type="EMBL" id="FP929052">
    <property type="protein sequence ID" value="CBL18000.1"/>
    <property type="molecule type" value="Genomic_DNA"/>
</dbReference>
<keyword evidence="8 11" id="KW-1133">Transmembrane helix</keyword>
<evidence type="ECO:0000313" key="14">
    <source>
        <dbReference type="Proteomes" id="UP000007054"/>
    </source>
</evidence>
<protein>
    <submittedName>
        <fullName evidence="13">RIP metalloprotease RseP</fullName>
    </submittedName>
</protein>
<dbReference type="CDD" id="cd06163">
    <property type="entry name" value="S2P-M50_PDZ_RseP-like"/>
    <property type="match status" value="1"/>
</dbReference>
<comment type="subcellular location">
    <subcellularLocation>
        <location evidence="2">Membrane</location>
        <topology evidence="2">Multi-pass membrane protein</topology>
    </subcellularLocation>
</comment>
<dbReference type="STRING" id="213810.RUM_19640"/>
<feature type="domain" description="Peptidase M50" evidence="12">
    <location>
        <begin position="7"/>
        <end position="333"/>
    </location>
</feature>
<evidence type="ECO:0000256" key="8">
    <source>
        <dbReference type="ARBA" id="ARBA00022989"/>
    </source>
</evidence>
<dbReference type="KEGG" id="rch:RUM_19640"/>
<evidence type="ECO:0000256" key="11">
    <source>
        <dbReference type="SAM" id="Phobius"/>
    </source>
</evidence>
<evidence type="ECO:0000256" key="1">
    <source>
        <dbReference type="ARBA" id="ARBA00001947"/>
    </source>
</evidence>
<dbReference type="GO" id="GO:0006508">
    <property type="term" value="P:proteolysis"/>
    <property type="evidence" value="ECO:0007669"/>
    <property type="project" value="UniProtKB-KW"/>
</dbReference>
<evidence type="ECO:0000313" key="13">
    <source>
        <dbReference type="EMBL" id="CBL18000.1"/>
    </source>
</evidence>
<evidence type="ECO:0000256" key="5">
    <source>
        <dbReference type="ARBA" id="ARBA00022692"/>
    </source>
</evidence>
<dbReference type="SUPFAM" id="SSF50156">
    <property type="entry name" value="PDZ domain-like"/>
    <property type="match status" value="1"/>
</dbReference>
<dbReference type="InterPro" id="IPR004387">
    <property type="entry name" value="Pept_M50_Zn"/>
</dbReference>
<dbReference type="GeneID" id="83156633"/>
<sequence length="346" mass="37697">MVKIILAIFILGVIVALHEFGHFIVAKLCGIRVNQFAIGMGPAILKKQWGETEYSLRLLPIGGFCAMEGEDADSEDSRAFGKKSVPRRMAVVVAGATMNILLGFVLLIITTSMGDAITTTTISRFHADENGNSTSSSESCGLQVNDTIVRINGMRILTDTDLSYKLQYTNENDFTVDVRRNGEIVTLEHVRFEDTATTGRLDFWVYGQKTTVGNVLAYAAKDTVSIARMTWVGLLDLIRGNVGFHDMSGPVGIVNAIGEAATIGETLREHVMSLLALSTLVTINLGFCNLLPLPALDGGRLVFLIIEAIRRKPVKPEHEGMVHLVGMALLMLLMLAVTYNDIAKLI</sequence>
<dbReference type="PATRIC" id="fig|213810.4.peg.1863"/>